<gene>
    <name evidence="2" type="ORF">SAMN05192560_0043</name>
</gene>
<evidence type="ECO:0000256" key="1">
    <source>
        <dbReference type="SAM" id="Phobius"/>
    </source>
</evidence>
<feature type="transmembrane region" description="Helical" evidence="1">
    <location>
        <begin position="106"/>
        <end position="127"/>
    </location>
</feature>
<protein>
    <submittedName>
        <fullName evidence="2">PepSY-associated TM region</fullName>
    </submittedName>
</protein>
<dbReference type="InterPro" id="IPR005625">
    <property type="entry name" value="PepSY-ass_TM"/>
</dbReference>
<keyword evidence="1" id="KW-1133">Transmembrane helix</keyword>
<dbReference type="AlphaFoldDB" id="A0A238XN84"/>
<dbReference type="PANTHER" id="PTHR34219">
    <property type="entry name" value="IRON-REGULATED INNER MEMBRANE PROTEIN-RELATED"/>
    <property type="match status" value="1"/>
</dbReference>
<dbReference type="OrthoDB" id="7238323at2"/>
<evidence type="ECO:0000313" key="2">
    <source>
        <dbReference type="EMBL" id="SNR60132.1"/>
    </source>
</evidence>
<feature type="transmembrane region" description="Helical" evidence="1">
    <location>
        <begin position="244"/>
        <end position="263"/>
    </location>
</feature>
<name>A0A238XN84_9PROT</name>
<feature type="transmembrane region" description="Helical" evidence="1">
    <location>
        <begin position="148"/>
        <end position="171"/>
    </location>
</feature>
<dbReference type="Pfam" id="PF03929">
    <property type="entry name" value="PepSY_TM"/>
    <property type="match status" value="1"/>
</dbReference>
<evidence type="ECO:0000313" key="3">
    <source>
        <dbReference type="Proteomes" id="UP000198305"/>
    </source>
</evidence>
<feature type="transmembrane region" description="Helical" evidence="1">
    <location>
        <begin position="183"/>
        <end position="203"/>
    </location>
</feature>
<organism evidence="2 3">
    <name type="scientific">Methylobacillus rhizosphaerae</name>
    <dbReference type="NCBI Taxonomy" id="551994"/>
    <lineage>
        <taxon>Bacteria</taxon>
        <taxon>Pseudomonadati</taxon>
        <taxon>Pseudomonadota</taxon>
        <taxon>Betaproteobacteria</taxon>
        <taxon>Nitrosomonadales</taxon>
        <taxon>Methylophilaceae</taxon>
        <taxon>Methylobacillus</taxon>
    </lineage>
</organism>
<keyword evidence="3" id="KW-1185">Reference proteome</keyword>
<dbReference type="EMBL" id="FZOA01000001">
    <property type="protein sequence ID" value="SNR60132.1"/>
    <property type="molecule type" value="Genomic_DNA"/>
</dbReference>
<dbReference type="RefSeq" id="WP_089374224.1">
    <property type="nucleotide sequence ID" value="NZ_FZOA01000001.1"/>
</dbReference>
<sequence>MPARNPADMLPPAQLVKIAKDVAPGFVPGGLQYVQVTGARPTVRVWGKDPAAVSPRALGGFAAIDPYSGKILTTDFMPGQQDTANLFISSFFALHMASFGGTSVHWLYFLLGLAGAWLFYSGNLLWVESRRKAQRKGGEMPVQRRDTSLMASASIGVCLGCVAGISLTIAAGKWLPGRVDDMATWHMGIYYAVFFGSIFWAFIRGAARTIVPLLWLAAASTAAIPLTSLLALCLPGLSLWVDSTALGVDVTAFFGVLALAWMARTTARRVQHGPADSIWSGRRTTVVREATAA</sequence>
<feature type="transmembrane region" description="Helical" evidence="1">
    <location>
        <begin position="210"/>
        <end position="232"/>
    </location>
</feature>
<proteinExistence type="predicted"/>
<keyword evidence="1" id="KW-0472">Membrane</keyword>
<accession>A0A238XN84</accession>
<dbReference type="PANTHER" id="PTHR34219:SF9">
    <property type="entry name" value="IRON-REGULATED INNER MEMBRANE PROTEIN"/>
    <property type="match status" value="1"/>
</dbReference>
<reference evidence="3" key="1">
    <citation type="submission" date="2017-06" db="EMBL/GenBank/DDBJ databases">
        <authorList>
            <person name="Varghese N."/>
            <person name="Submissions S."/>
        </authorList>
    </citation>
    <scope>NUCLEOTIDE SEQUENCE [LARGE SCALE GENOMIC DNA]</scope>
    <source>
        <strain evidence="3">Ca-68</strain>
    </source>
</reference>
<dbReference type="Proteomes" id="UP000198305">
    <property type="component" value="Unassembled WGS sequence"/>
</dbReference>
<keyword evidence="1" id="KW-0812">Transmembrane</keyword>